<feature type="non-terminal residue" evidence="2">
    <location>
        <position position="1"/>
    </location>
</feature>
<name>A0ABN9SK57_9DINO</name>
<evidence type="ECO:0000313" key="3">
    <source>
        <dbReference type="Proteomes" id="UP001189429"/>
    </source>
</evidence>
<evidence type="ECO:0000256" key="1">
    <source>
        <dbReference type="SAM" id="MobiDB-lite"/>
    </source>
</evidence>
<dbReference type="Proteomes" id="UP001189429">
    <property type="component" value="Unassembled WGS sequence"/>
</dbReference>
<keyword evidence="3" id="KW-1185">Reference proteome</keyword>
<dbReference type="EMBL" id="CAUYUJ010011558">
    <property type="protein sequence ID" value="CAK0832130.1"/>
    <property type="molecule type" value="Genomic_DNA"/>
</dbReference>
<reference evidence="2" key="1">
    <citation type="submission" date="2023-10" db="EMBL/GenBank/DDBJ databases">
        <authorList>
            <person name="Chen Y."/>
            <person name="Shah S."/>
            <person name="Dougan E. K."/>
            <person name="Thang M."/>
            <person name="Chan C."/>
        </authorList>
    </citation>
    <scope>NUCLEOTIDE SEQUENCE [LARGE SCALE GENOMIC DNA]</scope>
</reference>
<protein>
    <submittedName>
        <fullName evidence="2">Uncharacterized protein</fullName>
    </submittedName>
</protein>
<evidence type="ECO:0000313" key="2">
    <source>
        <dbReference type="EMBL" id="CAK0832130.1"/>
    </source>
</evidence>
<sequence length="466" mass="50401">TKATVGRAHFANPVAEWWAFVSAATGRARALAKNGTDSTQAKRSRDTAVAKAEEHGLNTDAGLARATDDFGRRRVPEEVAHRRQLPRRIHDLSSEDFEQFNVATARWAAPAASRAQARAGRQRAKRVSTTWKTAHGLVHKQVKGDKPATLEAALPGETVADPLQMELREEEELEGHAAQSARQASLAVPARYEMGVDALRRSIVSRPPGVAVQEWVDMMIQVEQDLARPRQVHAALLALLPKSRGWDRAIGVLSLLIKCRSKARASATGAWPDGLEQHWGVSLEDSSALRAALCWPILDESAVAMGFCAVEARANLAPWRLRRRAWTSGAIGAERPIVAGSNRGVKVAERFLHPFLQAASAGAPAVGLGAFVDGAIFRAEGKKQAAIDSMGDAMKISAKQREAPKLTPSPKSVVVSLARRGRQHKSPDVTVHQRQRTATPLISERALRRARGAPGPEPSSEAEQGQ</sequence>
<proteinExistence type="predicted"/>
<comment type="caution">
    <text evidence="2">The sequence shown here is derived from an EMBL/GenBank/DDBJ whole genome shotgun (WGS) entry which is preliminary data.</text>
</comment>
<gene>
    <name evidence="2" type="ORF">PCOR1329_LOCUS30229</name>
</gene>
<accession>A0ABN9SK57</accession>
<feature type="region of interest" description="Disordered" evidence="1">
    <location>
        <begin position="419"/>
        <end position="466"/>
    </location>
</feature>
<organism evidence="2 3">
    <name type="scientific">Prorocentrum cordatum</name>
    <dbReference type="NCBI Taxonomy" id="2364126"/>
    <lineage>
        <taxon>Eukaryota</taxon>
        <taxon>Sar</taxon>
        <taxon>Alveolata</taxon>
        <taxon>Dinophyceae</taxon>
        <taxon>Prorocentrales</taxon>
        <taxon>Prorocentraceae</taxon>
        <taxon>Prorocentrum</taxon>
    </lineage>
</organism>
<feature type="non-terminal residue" evidence="2">
    <location>
        <position position="466"/>
    </location>
</feature>